<reference evidence="1 2" key="1">
    <citation type="journal article" date="2019" name="Nat. Ecol. Evol.">
        <title>Megaphylogeny resolves global patterns of mushroom evolution.</title>
        <authorList>
            <person name="Varga T."/>
            <person name="Krizsan K."/>
            <person name="Foldi C."/>
            <person name="Dima B."/>
            <person name="Sanchez-Garcia M."/>
            <person name="Sanchez-Ramirez S."/>
            <person name="Szollosi G.J."/>
            <person name="Szarkandi J.G."/>
            <person name="Papp V."/>
            <person name="Albert L."/>
            <person name="Andreopoulos W."/>
            <person name="Angelini C."/>
            <person name="Antonin V."/>
            <person name="Barry K.W."/>
            <person name="Bougher N.L."/>
            <person name="Buchanan P."/>
            <person name="Buyck B."/>
            <person name="Bense V."/>
            <person name="Catcheside P."/>
            <person name="Chovatia M."/>
            <person name="Cooper J."/>
            <person name="Damon W."/>
            <person name="Desjardin D."/>
            <person name="Finy P."/>
            <person name="Geml J."/>
            <person name="Haridas S."/>
            <person name="Hughes K."/>
            <person name="Justo A."/>
            <person name="Karasinski D."/>
            <person name="Kautmanova I."/>
            <person name="Kiss B."/>
            <person name="Kocsube S."/>
            <person name="Kotiranta H."/>
            <person name="LaButti K.M."/>
            <person name="Lechner B.E."/>
            <person name="Liimatainen K."/>
            <person name="Lipzen A."/>
            <person name="Lukacs Z."/>
            <person name="Mihaltcheva S."/>
            <person name="Morgado L.N."/>
            <person name="Niskanen T."/>
            <person name="Noordeloos M.E."/>
            <person name="Ohm R.A."/>
            <person name="Ortiz-Santana B."/>
            <person name="Ovrebo C."/>
            <person name="Racz N."/>
            <person name="Riley R."/>
            <person name="Savchenko A."/>
            <person name="Shiryaev A."/>
            <person name="Soop K."/>
            <person name="Spirin V."/>
            <person name="Szebenyi C."/>
            <person name="Tomsovsky M."/>
            <person name="Tulloss R.E."/>
            <person name="Uehling J."/>
            <person name="Grigoriev I.V."/>
            <person name="Vagvolgyi C."/>
            <person name="Papp T."/>
            <person name="Martin F.M."/>
            <person name="Miettinen O."/>
            <person name="Hibbett D.S."/>
            <person name="Nagy L.G."/>
        </authorList>
    </citation>
    <scope>NUCLEOTIDE SEQUENCE [LARGE SCALE GENOMIC DNA]</scope>
    <source>
        <strain evidence="1 2">NL-1719</strain>
    </source>
</reference>
<protein>
    <submittedName>
        <fullName evidence="1">Uncharacterized protein</fullName>
    </submittedName>
</protein>
<organism evidence="1 2">
    <name type="scientific">Pluteus cervinus</name>
    <dbReference type="NCBI Taxonomy" id="181527"/>
    <lineage>
        <taxon>Eukaryota</taxon>
        <taxon>Fungi</taxon>
        <taxon>Dikarya</taxon>
        <taxon>Basidiomycota</taxon>
        <taxon>Agaricomycotina</taxon>
        <taxon>Agaricomycetes</taxon>
        <taxon>Agaricomycetidae</taxon>
        <taxon>Agaricales</taxon>
        <taxon>Pluteineae</taxon>
        <taxon>Pluteaceae</taxon>
        <taxon>Pluteus</taxon>
    </lineage>
</organism>
<dbReference type="Proteomes" id="UP000308600">
    <property type="component" value="Unassembled WGS sequence"/>
</dbReference>
<evidence type="ECO:0000313" key="2">
    <source>
        <dbReference type="Proteomes" id="UP000308600"/>
    </source>
</evidence>
<gene>
    <name evidence="1" type="ORF">BDN72DRAFT_834793</name>
</gene>
<accession>A0ACD3B8R1</accession>
<sequence>MAIACVTAIGLSLIGMYAVGRDTKKKEGQESPYYQGKPGGSDMRMNSSDVSAAVSVPKPLSKERLPTQDRS</sequence>
<feature type="non-terminal residue" evidence="1">
    <location>
        <position position="71"/>
    </location>
</feature>
<name>A0ACD3B8R1_9AGAR</name>
<evidence type="ECO:0000313" key="1">
    <source>
        <dbReference type="EMBL" id="TFK73387.1"/>
    </source>
</evidence>
<dbReference type="EMBL" id="ML208276">
    <property type="protein sequence ID" value="TFK73387.1"/>
    <property type="molecule type" value="Genomic_DNA"/>
</dbReference>
<keyword evidence="2" id="KW-1185">Reference proteome</keyword>
<proteinExistence type="predicted"/>